<evidence type="ECO:0000313" key="6">
    <source>
        <dbReference type="Proteomes" id="UP000002945"/>
    </source>
</evidence>
<dbReference type="Pfam" id="PF13424">
    <property type="entry name" value="TPR_12"/>
    <property type="match status" value="3"/>
</dbReference>
<dbReference type="eggNOG" id="COG0457">
    <property type="taxonomic scope" value="Bacteria"/>
</dbReference>
<dbReference type="Gene3D" id="3.30.565.10">
    <property type="entry name" value="Histidine kinase-like ATPase, C-terminal domain"/>
    <property type="match status" value="1"/>
</dbReference>
<feature type="transmembrane region" description="Helical" evidence="3">
    <location>
        <begin position="402"/>
        <end position="421"/>
    </location>
</feature>
<keyword evidence="3" id="KW-0812">Transmembrane</keyword>
<feature type="domain" description="Signal transduction histidine kinase internal region" evidence="4">
    <location>
        <begin position="436"/>
        <end position="514"/>
    </location>
</feature>
<name>A9DM76_9FLAO</name>
<dbReference type="PANTHER" id="PTHR34220">
    <property type="entry name" value="SENSOR HISTIDINE KINASE YPDA"/>
    <property type="match status" value="1"/>
</dbReference>
<organism evidence="5 6">
    <name type="scientific">Kordia algicida OT-1</name>
    <dbReference type="NCBI Taxonomy" id="391587"/>
    <lineage>
        <taxon>Bacteria</taxon>
        <taxon>Pseudomonadati</taxon>
        <taxon>Bacteroidota</taxon>
        <taxon>Flavobacteriia</taxon>
        <taxon>Flavobacteriales</taxon>
        <taxon>Flavobacteriaceae</taxon>
        <taxon>Kordia</taxon>
    </lineage>
</organism>
<dbReference type="SMART" id="SM00028">
    <property type="entry name" value="TPR"/>
    <property type="match status" value="7"/>
</dbReference>
<dbReference type="InterPro" id="IPR050640">
    <property type="entry name" value="Bact_2-comp_sensor_kinase"/>
</dbReference>
<dbReference type="OrthoDB" id="6190788at2"/>
<keyword evidence="6" id="KW-1185">Reference proteome</keyword>
<evidence type="ECO:0000256" key="1">
    <source>
        <dbReference type="PROSITE-ProRule" id="PRU00339"/>
    </source>
</evidence>
<dbReference type="STRING" id="391587.KAOT1_20817"/>
<dbReference type="Proteomes" id="UP000002945">
    <property type="component" value="Unassembled WGS sequence"/>
</dbReference>
<comment type="caution">
    <text evidence="5">The sequence shown here is derived from an EMBL/GenBank/DDBJ whole genome shotgun (WGS) entry which is preliminary data.</text>
</comment>
<dbReference type="eggNOG" id="COG2972">
    <property type="taxonomic scope" value="Bacteria"/>
</dbReference>
<accession>A9DM76</accession>
<keyword evidence="2" id="KW-0175">Coiled coil</keyword>
<feature type="coiled-coil region" evidence="2">
    <location>
        <begin position="375"/>
        <end position="402"/>
    </location>
</feature>
<keyword evidence="3" id="KW-0472">Membrane</keyword>
<dbReference type="PANTHER" id="PTHR34220:SF7">
    <property type="entry name" value="SENSOR HISTIDINE KINASE YPDA"/>
    <property type="match status" value="1"/>
</dbReference>
<dbReference type="RefSeq" id="WP_007096692.1">
    <property type="nucleotide sequence ID" value="NZ_CP142125.1"/>
</dbReference>
<dbReference type="Pfam" id="PF06580">
    <property type="entry name" value="His_kinase"/>
    <property type="match status" value="1"/>
</dbReference>
<dbReference type="InterPro" id="IPR036890">
    <property type="entry name" value="HATPase_C_sf"/>
</dbReference>
<keyword evidence="3" id="KW-1133">Transmembrane helix</keyword>
<evidence type="ECO:0000256" key="2">
    <source>
        <dbReference type="SAM" id="Coils"/>
    </source>
</evidence>
<evidence type="ECO:0000313" key="5">
    <source>
        <dbReference type="EMBL" id="EDP97644.1"/>
    </source>
</evidence>
<evidence type="ECO:0000259" key="4">
    <source>
        <dbReference type="Pfam" id="PF06580"/>
    </source>
</evidence>
<dbReference type="PROSITE" id="PS50005">
    <property type="entry name" value="TPR"/>
    <property type="match status" value="1"/>
</dbReference>
<dbReference type="AlphaFoldDB" id="A9DM76"/>
<dbReference type="InterPro" id="IPR011990">
    <property type="entry name" value="TPR-like_helical_dom_sf"/>
</dbReference>
<dbReference type="SUPFAM" id="SSF48452">
    <property type="entry name" value="TPR-like"/>
    <property type="match status" value="2"/>
</dbReference>
<feature type="repeat" description="TPR" evidence="1">
    <location>
        <begin position="164"/>
        <end position="197"/>
    </location>
</feature>
<proteinExistence type="predicted"/>
<reference evidence="5 6" key="1">
    <citation type="journal article" date="2011" name="J. Bacteriol.">
        <title>Genome sequence of the algicidal bacterium Kordia algicida OT-1.</title>
        <authorList>
            <person name="Lee H.S."/>
            <person name="Kang S.G."/>
            <person name="Kwon K.K."/>
            <person name="Lee J.H."/>
            <person name="Kim S.J."/>
        </authorList>
    </citation>
    <scope>NUCLEOTIDE SEQUENCE [LARGE SCALE GENOMIC DNA]</scope>
    <source>
        <strain evidence="5 6">OT-1</strain>
    </source>
</reference>
<keyword evidence="1" id="KW-0802">TPR repeat</keyword>
<sequence>MHYLQKNVLKFILTFFIANISLSQTIDSTFVEQANALLDAKPTAYSKIDDMLQPYKQDSLQLQYLANLYKEKKYLHGESYALNAIGIYCRNTSQYDKAIVYHNKALEKAIEADDKELRVNALNMLGVVYRRIDGIRTALDYHQEALALAETIEDRTDSVKKSIAVSLNSTGNIFLALEQYDLAVERFKQSMRIEESVGNNLGLAINYHNIGYAKEAKGDLEGALVDYKESLRYNIKADSELGRVICNNTIGRIYIKQKKYEEAIEIILSTLKNAEGLRDKFHLSAVYSNIGRAYFEMGNNALAKKYWDEGLTICKEYKLKSATAEMYEHLALLAEKEKEYKKALDYRKLSYDLEEEISNEKNFQYVNNLMIQYETEKYNAQIQNLEKENETVKQTLKRNKSIWITSSIVFAFLAIMIYILYRQRLLNNEKKILTLEQDMLRSQMNPHFVFNSLNSIKQYIISNEQKNAVHYLNKFAKLIRKILDASRVKVVSLSDELETMDLYMSIENIRFSNEINFEVLVDEDINLDQIKIPSLVLQPFLENALWHGLSSKKGEKNIKLSVTKTKDDFVTIAINDNGIGREAAQKIADNKIVKRKSIGISLTKNRLTNFVKDFKNTFSVDFKDLKDINQHPTGTEVVLNIPLR</sequence>
<dbReference type="SUPFAM" id="SSF55874">
    <property type="entry name" value="ATPase domain of HSP90 chaperone/DNA topoisomerase II/histidine kinase"/>
    <property type="match status" value="1"/>
</dbReference>
<dbReference type="GO" id="GO:0000155">
    <property type="term" value="F:phosphorelay sensor kinase activity"/>
    <property type="evidence" value="ECO:0007669"/>
    <property type="project" value="InterPro"/>
</dbReference>
<dbReference type="Gene3D" id="1.25.40.10">
    <property type="entry name" value="Tetratricopeptide repeat domain"/>
    <property type="match status" value="2"/>
</dbReference>
<protein>
    <submittedName>
        <fullName evidence="5">Possible sensor protein</fullName>
    </submittedName>
</protein>
<gene>
    <name evidence="5" type="ORF">KAOT1_20817</name>
</gene>
<dbReference type="EMBL" id="ABIB01000002">
    <property type="protein sequence ID" value="EDP97644.1"/>
    <property type="molecule type" value="Genomic_DNA"/>
</dbReference>
<evidence type="ECO:0000256" key="3">
    <source>
        <dbReference type="SAM" id="Phobius"/>
    </source>
</evidence>
<dbReference type="InterPro" id="IPR019734">
    <property type="entry name" value="TPR_rpt"/>
</dbReference>
<dbReference type="GO" id="GO:0016020">
    <property type="term" value="C:membrane"/>
    <property type="evidence" value="ECO:0007669"/>
    <property type="project" value="InterPro"/>
</dbReference>
<dbReference type="HOGENOM" id="CLU_000445_106_4_10"/>
<dbReference type="InterPro" id="IPR010559">
    <property type="entry name" value="Sig_transdc_His_kin_internal"/>
</dbReference>